<comment type="function">
    <text evidence="2 3">Might take part in the signal recognition particle (SRP) pathway. This is inferred from the conservation of its genetic proximity to ftsY/ffh. May be a regulatory protein.</text>
</comment>
<dbReference type="InterPro" id="IPR013324">
    <property type="entry name" value="RNA_pol_sigma_r3/r4-like"/>
</dbReference>
<dbReference type="Proteomes" id="UP000238415">
    <property type="component" value="Unassembled WGS sequence"/>
</dbReference>
<dbReference type="InterPro" id="IPR054831">
    <property type="entry name" value="UPF0122_fam_protein"/>
</dbReference>
<evidence type="ECO:0000256" key="1">
    <source>
        <dbReference type="ARBA" id="ARBA00008720"/>
    </source>
</evidence>
<keyword evidence="4" id="KW-0238">DNA-binding</keyword>
<dbReference type="AlphaFoldDB" id="A0A2T0AUI0"/>
<comment type="caution">
    <text evidence="4">The sequence shown here is derived from an EMBL/GenBank/DDBJ whole genome shotgun (WGS) entry which is preliminary data.</text>
</comment>
<evidence type="ECO:0000256" key="2">
    <source>
        <dbReference type="ARBA" id="ARBA00024764"/>
    </source>
</evidence>
<dbReference type="SUPFAM" id="SSF88659">
    <property type="entry name" value="Sigma3 and sigma4 domains of RNA polymerase sigma factors"/>
    <property type="match status" value="1"/>
</dbReference>
<dbReference type="PANTHER" id="PTHR40083:SF1">
    <property type="entry name" value="UPF0122 PROTEIN YLXM"/>
    <property type="match status" value="1"/>
</dbReference>
<dbReference type="GO" id="GO:0003677">
    <property type="term" value="F:DNA binding"/>
    <property type="evidence" value="ECO:0007669"/>
    <property type="project" value="UniProtKB-KW"/>
</dbReference>
<comment type="similarity">
    <text evidence="1 3">Belongs to the UPF0122 family.</text>
</comment>
<proteinExistence type="inferred from homology"/>
<evidence type="ECO:0000256" key="3">
    <source>
        <dbReference type="HAMAP-Rule" id="MF_00245"/>
    </source>
</evidence>
<sequence>MLDQLARVARLYDFYGPLLTPRQRKWLELHYHHDLSLGEIAEEEGISRQAVYDGLQRAVKALEDYEARLGYLQRELTLREQLAAAIRHLENYRRGGGEGELAAVSRILQLLLELPEGSMGQN</sequence>
<gene>
    <name evidence="4" type="ORF">MOHU_08810</name>
</gene>
<dbReference type="PANTHER" id="PTHR40083">
    <property type="entry name" value="UPF0122 PROTEIN CBO2450/CLC_2298"/>
    <property type="match status" value="1"/>
</dbReference>
<dbReference type="RefSeq" id="WP_106004890.1">
    <property type="nucleotide sequence ID" value="NZ_CP136418.1"/>
</dbReference>
<evidence type="ECO:0000313" key="5">
    <source>
        <dbReference type="Proteomes" id="UP000238415"/>
    </source>
</evidence>
<accession>A0A2T0AUI0</accession>
<protein>
    <recommendedName>
        <fullName evidence="3">UPF0122 protein MOHU_08810</fullName>
    </recommendedName>
</protein>
<keyword evidence="5" id="KW-1185">Reference proteome</keyword>
<organism evidence="4 5">
    <name type="scientific">Neomoorella humiferrea</name>
    <dbReference type="NCBI Taxonomy" id="676965"/>
    <lineage>
        <taxon>Bacteria</taxon>
        <taxon>Bacillati</taxon>
        <taxon>Bacillota</taxon>
        <taxon>Clostridia</taxon>
        <taxon>Neomoorellales</taxon>
        <taxon>Neomoorellaceae</taxon>
        <taxon>Neomoorella</taxon>
    </lineage>
</organism>
<dbReference type="Gene3D" id="1.10.10.10">
    <property type="entry name" value="Winged helix-like DNA-binding domain superfamily/Winged helix DNA-binding domain"/>
    <property type="match status" value="1"/>
</dbReference>
<reference evidence="4 5" key="1">
    <citation type="submission" date="2018-03" db="EMBL/GenBank/DDBJ databases">
        <title>Genome sequence of Moorella humiferrea DSM 23265.</title>
        <authorList>
            <person name="Poehlein A."/>
            <person name="Daniel R."/>
        </authorList>
    </citation>
    <scope>NUCLEOTIDE SEQUENCE [LARGE SCALE GENOMIC DNA]</scope>
    <source>
        <strain evidence="4 5">DSM 23265</strain>
    </source>
</reference>
<dbReference type="OrthoDB" id="6392at2"/>
<dbReference type="Pfam" id="PF04297">
    <property type="entry name" value="UPF0122"/>
    <property type="match status" value="1"/>
</dbReference>
<dbReference type="InterPro" id="IPR007394">
    <property type="entry name" value="UPF0122"/>
</dbReference>
<dbReference type="EMBL" id="PVXM01000012">
    <property type="protein sequence ID" value="PRR74182.1"/>
    <property type="molecule type" value="Genomic_DNA"/>
</dbReference>
<dbReference type="NCBIfam" id="NF045758">
    <property type="entry name" value="YlxM"/>
    <property type="match status" value="1"/>
</dbReference>
<dbReference type="InterPro" id="IPR036388">
    <property type="entry name" value="WH-like_DNA-bd_sf"/>
</dbReference>
<dbReference type="HAMAP" id="MF_00245">
    <property type="entry name" value="UPF0122"/>
    <property type="match status" value="1"/>
</dbReference>
<name>A0A2T0AUI0_9FIRM</name>
<evidence type="ECO:0000313" key="4">
    <source>
        <dbReference type="EMBL" id="PRR74182.1"/>
    </source>
</evidence>